<dbReference type="Proteomes" id="UP001234297">
    <property type="component" value="Chromosome 9"/>
</dbReference>
<proteinExistence type="predicted"/>
<accession>A0ACC2KK22</accession>
<organism evidence="1 2">
    <name type="scientific">Persea americana</name>
    <name type="common">Avocado</name>
    <dbReference type="NCBI Taxonomy" id="3435"/>
    <lineage>
        <taxon>Eukaryota</taxon>
        <taxon>Viridiplantae</taxon>
        <taxon>Streptophyta</taxon>
        <taxon>Embryophyta</taxon>
        <taxon>Tracheophyta</taxon>
        <taxon>Spermatophyta</taxon>
        <taxon>Magnoliopsida</taxon>
        <taxon>Magnoliidae</taxon>
        <taxon>Laurales</taxon>
        <taxon>Lauraceae</taxon>
        <taxon>Persea</taxon>
    </lineage>
</organism>
<evidence type="ECO:0000313" key="1">
    <source>
        <dbReference type="EMBL" id="KAJ8621378.1"/>
    </source>
</evidence>
<evidence type="ECO:0000313" key="2">
    <source>
        <dbReference type="Proteomes" id="UP001234297"/>
    </source>
</evidence>
<sequence length="130" mass="14546">MLLMLVDAERESKCTLYYHSEKVATWTQISFSALRKVCVLVVEAIGIPDRAVCLWCDKCGVWRINSITIIVISNRVSCPIFLGCLYRCGYLVKQLPLCSSTLVPKIFELDAGTKTYAAKINISNQHSKGI</sequence>
<dbReference type="EMBL" id="CM056817">
    <property type="protein sequence ID" value="KAJ8621378.1"/>
    <property type="molecule type" value="Genomic_DNA"/>
</dbReference>
<gene>
    <name evidence="1" type="ORF">MRB53_029907</name>
</gene>
<comment type="caution">
    <text evidence="1">The sequence shown here is derived from an EMBL/GenBank/DDBJ whole genome shotgun (WGS) entry which is preliminary data.</text>
</comment>
<name>A0ACC2KK22_PERAE</name>
<protein>
    <submittedName>
        <fullName evidence="1">Uncharacterized protein</fullName>
    </submittedName>
</protein>
<reference evidence="1 2" key="1">
    <citation type="journal article" date="2022" name="Hortic Res">
        <title>A haplotype resolved chromosomal level avocado genome allows analysis of novel avocado genes.</title>
        <authorList>
            <person name="Nath O."/>
            <person name="Fletcher S.J."/>
            <person name="Hayward A."/>
            <person name="Shaw L.M."/>
            <person name="Masouleh A.K."/>
            <person name="Furtado A."/>
            <person name="Henry R.J."/>
            <person name="Mitter N."/>
        </authorList>
    </citation>
    <scope>NUCLEOTIDE SEQUENCE [LARGE SCALE GENOMIC DNA]</scope>
    <source>
        <strain evidence="2">cv. Hass</strain>
    </source>
</reference>
<keyword evidence="2" id="KW-1185">Reference proteome</keyword>